<dbReference type="RefSeq" id="WP_057625607.1">
    <property type="nucleotide sequence ID" value="NZ_LKHV02000002.1"/>
</dbReference>
<dbReference type="InterPro" id="IPR014914">
    <property type="entry name" value="RES_dom"/>
</dbReference>
<reference evidence="3" key="2">
    <citation type="journal article" date="2016" name="Genome Announc.">
        <title>Draft Genome Sequences of Two Novel Amoeba-Resistant Intranuclear Bacteria, 'Candidatus Berkiella cookevillensis' and 'Candidatus Berkiella aquae'.</title>
        <authorList>
            <person name="Mehari Y.T."/>
            <person name="Arivett B.A."/>
            <person name="Farone A.L."/>
            <person name="Gunderson J.H."/>
            <person name="Farone M.B."/>
        </authorList>
    </citation>
    <scope>NUCLEOTIDE SEQUENCE</scope>
    <source>
        <strain evidence="3">CC99</strain>
    </source>
</reference>
<evidence type="ECO:0000313" key="3">
    <source>
        <dbReference type="EMBL" id="MCS5709740.1"/>
    </source>
</evidence>
<proteinExistence type="predicted"/>
<sequence length="257" mass="30166">MELPNELKDNLKFSDISINSYRIVEDQSRSTTRKLVDTLEEHDALERLIDENKPKMKLYNDGEYFKNLHYLLMTPFRYPPLKWGSRFGLKHERSIFYSAASIDTAMAEKAFYLLAFLNASDGNIGGKTKNLTSFKAHIKSQRYIDLCSSLFKEHEGNISSKVDYKFSQSLEHEMRNKDVECFRYMSARDPIRGYNYGVFSPRVLSRNSDLDKTFTYYNCYFSKDIVEFTYKNKFNQEKRVFPKAIFLVDGSLPRPVD</sequence>
<dbReference type="SMART" id="SM00953">
    <property type="entry name" value="RES"/>
    <property type="match status" value="1"/>
</dbReference>
<dbReference type="EMBL" id="LKHV01000023">
    <property type="protein sequence ID" value="KRG17240.1"/>
    <property type="molecule type" value="Genomic_DNA"/>
</dbReference>
<evidence type="ECO:0000313" key="2">
    <source>
        <dbReference type="EMBL" id="KRG17240.1"/>
    </source>
</evidence>
<evidence type="ECO:0000313" key="4">
    <source>
        <dbReference type="Proteomes" id="UP000051494"/>
    </source>
</evidence>
<evidence type="ECO:0000259" key="1">
    <source>
        <dbReference type="SMART" id="SM00953"/>
    </source>
</evidence>
<comment type="caution">
    <text evidence="2">The sequence shown here is derived from an EMBL/GenBank/DDBJ whole genome shotgun (WGS) entry which is preliminary data.</text>
</comment>
<feature type="domain" description="RES" evidence="1">
    <location>
        <begin position="75"/>
        <end position="209"/>
    </location>
</feature>
<reference evidence="3" key="3">
    <citation type="submission" date="2021-06" db="EMBL/GenBank/DDBJ databases">
        <title>Genomic Description and Analysis of Intracellular Bacteria, Candidatus Berkiella cookevillensis and Candidatus Berkiella aquae.</title>
        <authorList>
            <person name="Kidane D.T."/>
            <person name="Mehari Y.T."/>
            <person name="Rice F.C."/>
            <person name="Arivett B.A."/>
            <person name="Farone A.L."/>
            <person name="Berk S.G."/>
            <person name="Farone M.B."/>
        </authorList>
    </citation>
    <scope>NUCLEOTIDE SEQUENCE</scope>
    <source>
        <strain evidence="3">CC99</strain>
    </source>
</reference>
<dbReference type="Proteomes" id="UP000051494">
    <property type="component" value="Unassembled WGS sequence"/>
</dbReference>
<dbReference type="AlphaFoldDB" id="A0A0Q9YMG6"/>
<name>A0A0Q9YMG6_9GAMM</name>
<dbReference type="Pfam" id="PF08808">
    <property type="entry name" value="RES"/>
    <property type="match status" value="1"/>
</dbReference>
<dbReference type="OrthoDB" id="9799238at2"/>
<reference evidence="2" key="1">
    <citation type="submission" date="2015-09" db="EMBL/GenBank/DDBJ databases">
        <title>Draft Genome Sequences of Two Novel Amoeba-resistant Intranuclear Bacteria, Candidatus Berkiella cookevillensis and Candidatus Berkiella aquae.</title>
        <authorList>
            <person name="Mehari Y.T."/>
            <person name="Arivett B.A."/>
            <person name="Farone A.L."/>
            <person name="Gunderson J.H."/>
            <person name="Farone M.B."/>
        </authorList>
    </citation>
    <scope>NUCLEOTIDE SEQUENCE [LARGE SCALE GENOMIC DNA]</scope>
    <source>
        <strain evidence="2">CC99</strain>
    </source>
</reference>
<dbReference type="EMBL" id="LKHV02000002">
    <property type="protein sequence ID" value="MCS5709740.1"/>
    <property type="molecule type" value="Genomic_DNA"/>
</dbReference>
<keyword evidence="4" id="KW-1185">Reference proteome</keyword>
<organism evidence="2">
    <name type="scientific">Candidatus Berkiella cookevillensis</name>
    <dbReference type="NCBI Taxonomy" id="437022"/>
    <lineage>
        <taxon>Bacteria</taxon>
        <taxon>Pseudomonadati</taxon>
        <taxon>Pseudomonadota</taxon>
        <taxon>Gammaproteobacteria</taxon>
        <taxon>Candidatus Berkiellales</taxon>
        <taxon>Candidatus Berkiellaceae</taxon>
        <taxon>Candidatus Berkiella</taxon>
    </lineage>
</organism>
<accession>A0A0Q9YMG6</accession>
<dbReference type="STRING" id="437022.CC99x_02527"/>
<gene>
    <name evidence="3" type="ORF">CC99x_012610</name>
    <name evidence="2" type="ORF">CC99x_02527</name>
</gene>
<protein>
    <submittedName>
        <fullName evidence="2">RES domain protein</fullName>
    </submittedName>
    <submittedName>
        <fullName evidence="3">RES family NAD+ phosphorylase</fullName>
    </submittedName>
</protein>